<evidence type="ECO:0000256" key="1">
    <source>
        <dbReference type="ARBA" id="ARBA00002591"/>
    </source>
</evidence>
<keyword evidence="8" id="KW-0998">Cell outer membrane</keyword>
<dbReference type="Proteomes" id="UP001461341">
    <property type="component" value="Chromosome"/>
</dbReference>
<evidence type="ECO:0000256" key="3">
    <source>
        <dbReference type="ARBA" id="ARBA00004442"/>
    </source>
</evidence>
<dbReference type="PRINTS" id="PR01008">
    <property type="entry name" value="FLGLRINGFLGH"/>
</dbReference>
<dbReference type="InterPro" id="IPR000527">
    <property type="entry name" value="Flag_Lring"/>
</dbReference>
<evidence type="ECO:0000256" key="7">
    <source>
        <dbReference type="ARBA" id="ARBA00023143"/>
    </source>
</evidence>
<keyword evidence="10" id="KW-1185">Reference proteome</keyword>
<organism evidence="9 10">
    <name type="scientific">Thermatribacter velox</name>
    <dbReference type="NCBI Taxonomy" id="3039681"/>
    <lineage>
        <taxon>Bacteria</taxon>
        <taxon>Pseudomonadati</taxon>
        <taxon>Atribacterota</taxon>
        <taxon>Atribacteria</taxon>
        <taxon>Atribacterales</taxon>
        <taxon>Thermatribacteraceae</taxon>
        <taxon>Thermatribacter</taxon>
    </lineage>
</organism>
<comment type="function">
    <text evidence="1">Assembles around the rod to form the L-ring and probably protects the motor/basal body from shearing forces during rotation.</text>
</comment>
<evidence type="ECO:0000256" key="4">
    <source>
        <dbReference type="ARBA" id="ARBA00006929"/>
    </source>
</evidence>
<dbReference type="EMBL" id="CP121689">
    <property type="protein sequence ID" value="WZL76264.1"/>
    <property type="molecule type" value="Genomic_DNA"/>
</dbReference>
<keyword evidence="9" id="KW-0969">Cilium</keyword>
<dbReference type="PANTHER" id="PTHR34933:SF1">
    <property type="entry name" value="FLAGELLAR L-RING PROTEIN"/>
    <property type="match status" value="1"/>
</dbReference>
<dbReference type="PANTHER" id="PTHR34933">
    <property type="entry name" value="FLAGELLAR L-RING PROTEIN"/>
    <property type="match status" value="1"/>
</dbReference>
<gene>
    <name evidence="9" type="ORF">QBE54_00600</name>
</gene>
<comment type="subcellular location">
    <subcellularLocation>
        <location evidence="2">Bacterial flagellum basal body</location>
    </subcellularLocation>
    <subcellularLocation>
        <location evidence="3">Cell outer membrane</location>
    </subcellularLocation>
</comment>
<accession>A0ABZ2YEJ3</accession>
<evidence type="ECO:0000256" key="6">
    <source>
        <dbReference type="ARBA" id="ARBA00023136"/>
    </source>
</evidence>
<evidence type="ECO:0000313" key="10">
    <source>
        <dbReference type="Proteomes" id="UP001461341"/>
    </source>
</evidence>
<evidence type="ECO:0000256" key="2">
    <source>
        <dbReference type="ARBA" id="ARBA00004117"/>
    </source>
</evidence>
<sequence>MKKVRFFWWLFTVFVVSWIALPQSFAESLWSDDAWFADPYSDYRASREGDILTVIITENLEGKNSATSSGGSSVDISMEAGQGIFDFVPPASFKRQSTRQGERSNQRQMSLSGVITCQVVEVLENGNLRIAGSKEIYLNKEREIMHIEGVVNPRFISAQNTVYSTQLVDVIIKLEGTLKPKQRSGLIGILGGLFGSILDILF</sequence>
<keyword evidence="6" id="KW-0472">Membrane</keyword>
<proteinExistence type="inferred from homology"/>
<evidence type="ECO:0000313" key="9">
    <source>
        <dbReference type="EMBL" id="WZL76264.1"/>
    </source>
</evidence>
<keyword evidence="9" id="KW-0282">Flagellum</keyword>
<keyword evidence="5" id="KW-0732">Signal</keyword>
<protein>
    <submittedName>
        <fullName evidence="9">Flagellar basal body L-ring protein FlgH</fullName>
    </submittedName>
</protein>
<dbReference type="RefSeq" id="WP_369018422.1">
    <property type="nucleotide sequence ID" value="NZ_CP121689.1"/>
</dbReference>
<keyword evidence="7" id="KW-0975">Bacterial flagellum</keyword>
<evidence type="ECO:0000256" key="8">
    <source>
        <dbReference type="ARBA" id="ARBA00023237"/>
    </source>
</evidence>
<evidence type="ECO:0000256" key="5">
    <source>
        <dbReference type="ARBA" id="ARBA00022729"/>
    </source>
</evidence>
<reference evidence="9 10" key="1">
    <citation type="submission" date="2023-03" db="EMBL/GenBank/DDBJ databases">
        <title>Novel Species.</title>
        <authorList>
            <person name="Ma S."/>
        </authorList>
    </citation>
    <scope>NUCLEOTIDE SEQUENCE [LARGE SCALE GENOMIC DNA]</scope>
    <source>
        <strain evidence="9 10">B11</strain>
    </source>
</reference>
<dbReference type="Pfam" id="PF02107">
    <property type="entry name" value="FlgH"/>
    <property type="match status" value="1"/>
</dbReference>
<name>A0ABZ2YEJ3_9BACT</name>
<comment type="similarity">
    <text evidence="4">Belongs to the FlgH family.</text>
</comment>
<keyword evidence="9" id="KW-0966">Cell projection</keyword>